<protein>
    <submittedName>
        <fullName evidence="2">Uncharacterized protein</fullName>
    </submittedName>
</protein>
<keyword evidence="3" id="KW-1185">Reference proteome</keyword>
<dbReference type="PANTHER" id="PTHR31009">
    <property type="entry name" value="S-ADENOSYL-L-METHIONINE:CARBOXYL METHYLTRANSFERASE FAMILY PROTEIN"/>
    <property type="match status" value="1"/>
</dbReference>
<dbReference type="Gene3D" id="3.40.50.150">
    <property type="entry name" value="Vaccinia Virus protein VP39"/>
    <property type="match status" value="1"/>
</dbReference>
<evidence type="ECO:0000313" key="3">
    <source>
        <dbReference type="Proteomes" id="UP000233551"/>
    </source>
</evidence>
<evidence type="ECO:0000256" key="1">
    <source>
        <dbReference type="SAM" id="MobiDB-lite"/>
    </source>
</evidence>
<dbReference type="InterPro" id="IPR005299">
    <property type="entry name" value="MeTrfase_7"/>
</dbReference>
<comment type="caution">
    <text evidence="2">The sequence shown here is derived from an EMBL/GenBank/DDBJ whole genome shotgun (WGS) entry which is preliminary data.</text>
</comment>
<name>A0A2I0JU41_PUNGR</name>
<gene>
    <name evidence="2" type="ORF">CRG98_019787</name>
</gene>
<dbReference type="STRING" id="22663.A0A2I0JU41"/>
<dbReference type="AlphaFoldDB" id="A0A2I0JU41"/>
<proteinExistence type="predicted"/>
<dbReference type="GO" id="GO:0008168">
    <property type="term" value="F:methyltransferase activity"/>
    <property type="evidence" value="ECO:0007669"/>
    <property type="project" value="InterPro"/>
</dbReference>
<dbReference type="SUPFAM" id="SSF53335">
    <property type="entry name" value="S-adenosyl-L-methionine-dependent methyltransferases"/>
    <property type="match status" value="1"/>
</dbReference>
<accession>A0A2I0JU41</accession>
<feature type="region of interest" description="Disordered" evidence="1">
    <location>
        <begin position="1"/>
        <end position="24"/>
    </location>
</feature>
<reference evidence="2 3" key="1">
    <citation type="submission" date="2017-11" db="EMBL/GenBank/DDBJ databases">
        <title>De-novo sequencing of pomegranate (Punica granatum L.) genome.</title>
        <authorList>
            <person name="Akparov Z."/>
            <person name="Amiraslanov A."/>
            <person name="Hajiyeva S."/>
            <person name="Abbasov M."/>
            <person name="Kaur K."/>
            <person name="Hamwieh A."/>
            <person name="Solovyev V."/>
            <person name="Salamov A."/>
            <person name="Braich B."/>
            <person name="Kosarev P."/>
            <person name="Mahmoud A."/>
            <person name="Hajiyev E."/>
            <person name="Babayeva S."/>
            <person name="Izzatullayeva V."/>
            <person name="Mammadov A."/>
            <person name="Mammadov A."/>
            <person name="Sharifova S."/>
            <person name="Ojaghi J."/>
            <person name="Eynullazada K."/>
            <person name="Bayramov B."/>
            <person name="Abdulazimova A."/>
            <person name="Shahmuradov I."/>
        </authorList>
    </citation>
    <scope>NUCLEOTIDE SEQUENCE [LARGE SCALE GENOMIC DNA]</scope>
    <source>
        <strain evidence="3">cv. AG2017</strain>
        <tissue evidence="2">Leaf</tissue>
    </source>
</reference>
<organism evidence="2 3">
    <name type="scientific">Punica granatum</name>
    <name type="common">Pomegranate</name>
    <dbReference type="NCBI Taxonomy" id="22663"/>
    <lineage>
        <taxon>Eukaryota</taxon>
        <taxon>Viridiplantae</taxon>
        <taxon>Streptophyta</taxon>
        <taxon>Embryophyta</taxon>
        <taxon>Tracheophyta</taxon>
        <taxon>Spermatophyta</taxon>
        <taxon>Magnoliopsida</taxon>
        <taxon>eudicotyledons</taxon>
        <taxon>Gunneridae</taxon>
        <taxon>Pentapetalae</taxon>
        <taxon>rosids</taxon>
        <taxon>malvids</taxon>
        <taxon>Myrtales</taxon>
        <taxon>Lythraceae</taxon>
        <taxon>Punica</taxon>
    </lineage>
</organism>
<dbReference type="EMBL" id="PGOL01001231">
    <property type="protein sequence ID" value="PKI59781.1"/>
    <property type="molecule type" value="Genomic_DNA"/>
</dbReference>
<evidence type="ECO:0000313" key="2">
    <source>
        <dbReference type="EMBL" id="PKI59781.1"/>
    </source>
</evidence>
<dbReference type="Pfam" id="PF03492">
    <property type="entry name" value="Methyltransf_7"/>
    <property type="match status" value="1"/>
</dbReference>
<dbReference type="InterPro" id="IPR029063">
    <property type="entry name" value="SAM-dependent_MTases_sf"/>
</dbReference>
<sequence>MSMDSSFAMKGGDGPTSYSQNSSFQGSISDQAKALLVKGIQQNIVLPADPNCTMHRTFRIADLGCSVGSNTVACVQTIMEAVKAKYKAEGIRPETLEFQVFFNDQGLVDEALIDSFNMPVFVPTAAEVREVASKIECLSVEVVKKICLPRSLGAITQHPRSLPRLLQAVTEDVVVKHFGPATSDLFYSRLPKKIEERSLASPPPACLVKLEEFENLFMLLRKNAVSN</sequence>
<dbReference type="Proteomes" id="UP000233551">
    <property type="component" value="Unassembled WGS sequence"/>
</dbReference>